<dbReference type="PANTHER" id="PTHR11012:SF48">
    <property type="entry name" value="CHK KINASE-LIKE DOMAIN-CONTAINING PROTEIN-RELATED"/>
    <property type="match status" value="1"/>
</dbReference>
<reference evidence="2" key="1">
    <citation type="submission" date="2022-12" db="EMBL/GenBank/DDBJ databases">
        <title>Chromosome-level genome assembly of the bean flower thrips Megalurothrips usitatus.</title>
        <authorList>
            <person name="Ma L."/>
            <person name="Liu Q."/>
            <person name="Li H."/>
            <person name="Cai W."/>
        </authorList>
    </citation>
    <scope>NUCLEOTIDE SEQUENCE</scope>
    <source>
        <strain evidence="2">Cailab_2022a</strain>
    </source>
</reference>
<evidence type="ECO:0000313" key="2">
    <source>
        <dbReference type="EMBL" id="KAJ1530267.1"/>
    </source>
</evidence>
<dbReference type="Gene3D" id="3.90.1200.10">
    <property type="match status" value="1"/>
</dbReference>
<dbReference type="InterPro" id="IPR004119">
    <property type="entry name" value="EcKL"/>
</dbReference>
<dbReference type="InterPro" id="IPR011009">
    <property type="entry name" value="Kinase-like_dom_sf"/>
</dbReference>
<proteinExistence type="predicted"/>
<protein>
    <recommendedName>
        <fullName evidence="1">CHK kinase-like domain-containing protein</fullName>
    </recommendedName>
</protein>
<evidence type="ECO:0000259" key="1">
    <source>
        <dbReference type="SMART" id="SM00587"/>
    </source>
</evidence>
<dbReference type="AlphaFoldDB" id="A0AAV7XX66"/>
<dbReference type="Proteomes" id="UP001075354">
    <property type="component" value="Chromosome 2"/>
</dbReference>
<organism evidence="2 3">
    <name type="scientific">Megalurothrips usitatus</name>
    <name type="common">bean blossom thrips</name>
    <dbReference type="NCBI Taxonomy" id="439358"/>
    <lineage>
        <taxon>Eukaryota</taxon>
        <taxon>Metazoa</taxon>
        <taxon>Ecdysozoa</taxon>
        <taxon>Arthropoda</taxon>
        <taxon>Hexapoda</taxon>
        <taxon>Insecta</taxon>
        <taxon>Pterygota</taxon>
        <taxon>Neoptera</taxon>
        <taxon>Paraneoptera</taxon>
        <taxon>Thysanoptera</taxon>
        <taxon>Terebrantia</taxon>
        <taxon>Thripoidea</taxon>
        <taxon>Thripidae</taxon>
        <taxon>Megalurothrips</taxon>
    </lineage>
</organism>
<keyword evidence="3" id="KW-1185">Reference proteome</keyword>
<dbReference type="SUPFAM" id="SSF56112">
    <property type="entry name" value="Protein kinase-like (PK-like)"/>
    <property type="match status" value="1"/>
</dbReference>
<dbReference type="PANTHER" id="PTHR11012">
    <property type="entry name" value="PROTEIN KINASE-LIKE DOMAIN-CONTAINING"/>
    <property type="match status" value="1"/>
</dbReference>
<sequence>MMATTLTNEMCQSLVRAKLNSEGFKIVGVEETVPPIRMGFLGDHTFVKINVQTTTLGSAGSCEKIEIPLFVKTLPANTICRDIAQGSRFFEKEQLFYNVIAKDFDPILGLHVPYPKSYIVKSDLVVLEDMREFGYAGVRSTLGPVDRQHAEKALAAMARFHAASIIVERLSQRSLAEKYPEATFESVFTLEGKFGLWLHYGVLALTDLVPHLPEYKEKDPADVRRAQDKVRGLEELMVGFVERHGDTPSVICHGDAWISNFIFKYEDGIPSQALLVDFQMLRYAPPAYDVLMFLHKSVAFGTGRAKQMLELQHFYYDCLAEETRQAGIELEPLLPKGEFKRTCKVYSVLLSALVTLYSQTCDLPRDFIREIYADKAMYDAFILQNRSVQVKHFFETDEHFRHVNSNCAQELLSHLLED</sequence>
<accession>A0AAV7XX66</accession>
<evidence type="ECO:0000313" key="3">
    <source>
        <dbReference type="Proteomes" id="UP001075354"/>
    </source>
</evidence>
<name>A0AAV7XX66_9NEOP</name>
<dbReference type="EMBL" id="JAPTSV010000002">
    <property type="protein sequence ID" value="KAJ1530267.1"/>
    <property type="molecule type" value="Genomic_DNA"/>
</dbReference>
<gene>
    <name evidence="2" type="ORF">ONE63_005189</name>
</gene>
<dbReference type="Pfam" id="PF02958">
    <property type="entry name" value="EcKL"/>
    <property type="match status" value="1"/>
</dbReference>
<dbReference type="SMART" id="SM00587">
    <property type="entry name" value="CHK"/>
    <property type="match status" value="1"/>
</dbReference>
<dbReference type="InterPro" id="IPR015897">
    <property type="entry name" value="CHK_kinase-like"/>
</dbReference>
<comment type="caution">
    <text evidence="2">The sequence shown here is derived from an EMBL/GenBank/DDBJ whole genome shotgun (WGS) entry which is preliminary data.</text>
</comment>
<feature type="domain" description="CHK kinase-like" evidence="1">
    <location>
        <begin position="125"/>
        <end position="325"/>
    </location>
</feature>